<feature type="compositionally biased region" description="Polar residues" evidence="1">
    <location>
        <begin position="258"/>
        <end position="275"/>
    </location>
</feature>
<name>A0A6U5DJT2_9STRA</name>
<reference evidence="3" key="1">
    <citation type="submission" date="2021-01" db="EMBL/GenBank/DDBJ databases">
        <authorList>
            <person name="Corre E."/>
            <person name="Pelletier E."/>
            <person name="Niang G."/>
            <person name="Scheremetjew M."/>
            <person name="Finn R."/>
            <person name="Kale V."/>
            <person name="Holt S."/>
            <person name="Cochrane G."/>
            <person name="Meng A."/>
            <person name="Brown T."/>
            <person name="Cohen L."/>
        </authorList>
    </citation>
    <scope>NUCLEOTIDE SEQUENCE</scope>
    <source>
        <strain evidence="3">308</strain>
    </source>
</reference>
<dbReference type="EMBL" id="HBFR01002859">
    <property type="protein sequence ID" value="CAD8874769.1"/>
    <property type="molecule type" value="Transcribed_RNA"/>
</dbReference>
<dbReference type="AlphaFoldDB" id="A0A6U5DJT2"/>
<organism evidence="3">
    <name type="scientific">Corethron hystrix</name>
    <dbReference type="NCBI Taxonomy" id="216773"/>
    <lineage>
        <taxon>Eukaryota</taxon>
        <taxon>Sar</taxon>
        <taxon>Stramenopiles</taxon>
        <taxon>Ochrophyta</taxon>
        <taxon>Bacillariophyta</taxon>
        <taxon>Coscinodiscophyceae</taxon>
        <taxon>Corethrophycidae</taxon>
        <taxon>Corethrales</taxon>
        <taxon>Corethraceae</taxon>
        <taxon>Corethron</taxon>
    </lineage>
</organism>
<evidence type="ECO:0000313" key="4">
    <source>
        <dbReference type="EMBL" id="CAD8874779.1"/>
    </source>
</evidence>
<evidence type="ECO:0000313" key="3">
    <source>
        <dbReference type="EMBL" id="CAD8874769.1"/>
    </source>
</evidence>
<protein>
    <recommendedName>
        <fullName evidence="5">ShKT domain-containing protein</fullName>
    </recommendedName>
</protein>
<evidence type="ECO:0008006" key="5">
    <source>
        <dbReference type="Google" id="ProtNLM"/>
    </source>
</evidence>
<feature type="compositionally biased region" description="Low complexity" evidence="1">
    <location>
        <begin position="233"/>
        <end position="246"/>
    </location>
</feature>
<sequence length="361" mass="39553">MKSFSFIFLSGAFFNILANVEGCEDTNFQQKKGKKYTCADVKANLSGKNLKKFCKKKHKPKKGAKIKGVDACPVTCGECTPAPTGTPTMYPGACEDISSMKWKSPKKLKPKYKELTCNSLGDEKSSTRDKICTDHYAKVNNEKISIEDICRETCGKCPFLCRDTGVEWSWDKSKPLYNSLKCKTLSKLGDDEKGLICAQHFFKIGKEKHYIKDKCRVTCDNCPITPTGAPTDSPSGAPSVAPSGAPTDFPSGAPSDAPTDTPTESRTYSPTSTLVPKSSLSLVQVDSYPPTSTPTEICQDMDDFEATDVMVEDLTYDSVSCVSVNQLSEGESKRLCKTRVDWKSHTQTKIMLFCPSACGQC</sequence>
<proteinExistence type="predicted"/>
<feature type="chain" id="PRO_5036393925" description="ShKT domain-containing protein" evidence="2">
    <location>
        <begin position="23"/>
        <end position="361"/>
    </location>
</feature>
<feature type="signal peptide" evidence="2">
    <location>
        <begin position="1"/>
        <end position="22"/>
    </location>
</feature>
<accession>A0A6U5DJT2</accession>
<evidence type="ECO:0000256" key="1">
    <source>
        <dbReference type="SAM" id="MobiDB-lite"/>
    </source>
</evidence>
<gene>
    <name evidence="3" type="ORF">CHYS00102_LOCUS1944</name>
    <name evidence="4" type="ORF">CHYS00102_LOCUS1954</name>
</gene>
<feature type="region of interest" description="Disordered" evidence="1">
    <location>
        <begin position="227"/>
        <end position="275"/>
    </location>
</feature>
<keyword evidence="2" id="KW-0732">Signal</keyword>
<dbReference type="EMBL" id="HBFR01002870">
    <property type="protein sequence ID" value="CAD8874779.1"/>
    <property type="molecule type" value="Transcribed_RNA"/>
</dbReference>
<evidence type="ECO:0000256" key="2">
    <source>
        <dbReference type="SAM" id="SignalP"/>
    </source>
</evidence>